<comment type="caution">
    <text evidence="3">The sequence shown here is derived from an EMBL/GenBank/DDBJ whole genome shotgun (WGS) entry which is preliminary data.</text>
</comment>
<keyword evidence="2" id="KW-0808">Transferase</keyword>
<proteinExistence type="predicted"/>
<evidence type="ECO:0000256" key="1">
    <source>
        <dbReference type="ARBA" id="ARBA00022603"/>
    </source>
</evidence>
<evidence type="ECO:0000313" key="4">
    <source>
        <dbReference type="Proteomes" id="UP000718564"/>
    </source>
</evidence>
<dbReference type="EMBL" id="QMEB01000152">
    <property type="protein sequence ID" value="NMG21295.1"/>
    <property type="molecule type" value="Genomic_DNA"/>
</dbReference>
<dbReference type="InterPro" id="IPR007213">
    <property type="entry name" value="Ppm1/Ppm2/Tcmp"/>
</dbReference>
<dbReference type="Pfam" id="PF04072">
    <property type="entry name" value="LCM"/>
    <property type="match status" value="1"/>
</dbReference>
<reference evidence="3 4" key="1">
    <citation type="submission" date="2018-06" db="EMBL/GenBank/DDBJ databases">
        <title>Comparative genomics of Brasilonema spp. strains.</title>
        <authorList>
            <person name="Alvarenga D.O."/>
            <person name="Fiore M.F."/>
            <person name="Varani A.M."/>
        </authorList>
    </citation>
    <scope>NUCLEOTIDE SEQUENCE [LARGE SCALE GENOMIC DNA]</scope>
    <source>
        <strain evidence="3 4">SPC951</strain>
    </source>
</reference>
<evidence type="ECO:0000256" key="2">
    <source>
        <dbReference type="ARBA" id="ARBA00022679"/>
    </source>
</evidence>
<accession>A0ABX1PA61</accession>
<sequence length="296" mass="33826">MKTTSPDHSKISPTAKLVAYFRQFSDIPFSRDVATLIHAEDVLKNFSQGTNLTPEFLKWAALAAEIRYKSIVSAIKKEGITQVLELASGLSFRGLAMTEDPEYIYVETDLPELMQEKQQILSRIISNHGLKERKNLFFDAVNILSFPEIESAIRHFKPNHPVAVIHEGLYHYLSMEEKERAARNIHSVLSRFGGAWITPDFLTNAEHEGRLQTHSELQNIAQGVQGTTQRDVHKTGFDNQQQIVDFFSHLGFRSRISPQIDGSYQLTAMQNLDISEDEFKNYKSLNFKIWILTVEE</sequence>
<organism evidence="3 4">
    <name type="scientific">Brasilonema bromeliae SPC951</name>
    <dbReference type="NCBI Taxonomy" id="385972"/>
    <lineage>
        <taxon>Bacteria</taxon>
        <taxon>Bacillati</taxon>
        <taxon>Cyanobacteriota</taxon>
        <taxon>Cyanophyceae</taxon>
        <taxon>Nostocales</taxon>
        <taxon>Scytonemataceae</taxon>
        <taxon>Brasilonema</taxon>
        <taxon>Bromeliae group (in: Brasilonema)</taxon>
    </lineage>
</organism>
<gene>
    <name evidence="3" type="ORF">DP116_18310</name>
</gene>
<evidence type="ECO:0008006" key="5">
    <source>
        <dbReference type="Google" id="ProtNLM"/>
    </source>
</evidence>
<name>A0ABX1PA61_9CYAN</name>
<dbReference type="Gene3D" id="3.40.50.150">
    <property type="entry name" value="Vaccinia Virus protein VP39"/>
    <property type="match status" value="1"/>
</dbReference>
<dbReference type="InterPro" id="IPR029063">
    <property type="entry name" value="SAM-dependent_MTases_sf"/>
</dbReference>
<keyword evidence="1" id="KW-0489">Methyltransferase</keyword>
<keyword evidence="4" id="KW-1185">Reference proteome</keyword>
<protein>
    <recommendedName>
        <fullName evidence="5">O-methyltransferase</fullName>
    </recommendedName>
</protein>
<evidence type="ECO:0000313" key="3">
    <source>
        <dbReference type="EMBL" id="NMG21295.1"/>
    </source>
</evidence>
<dbReference type="Proteomes" id="UP000718564">
    <property type="component" value="Unassembled WGS sequence"/>
</dbReference>
<dbReference type="SUPFAM" id="SSF53335">
    <property type="entry name" value="S-adenosyl-L-methionine-dependent methyltransferases"/>
    <property type="match status" value="1"/>
</dbReference>